<evidence type="ECO:0000259" key="7">
    <source>
        <dbReference type="Pfam" id="PF00482"/>
    </source>
</evidence>
<reference evidence="8" key="1">
    <citation type="submission" date="2020-10" db="EMBL/GenBank/DDBJ databases">
        <title>Sequencing the genomes of 1000 actinobacteria strains.</title>
        <authorList>
            <person name="Klenk H.-P."/>
        </authorList>
    </citation>
    <scope>NUCLEOTIDE SEQUENCE</scope>
    <source>
        <strain evidence="8">DSM 45354</strain>
    </source>
</reference>
<comment type="subcellular location">
    <subcellularLocation>
        <location evidence="1">Cell membrane</location>
        <topology evidence="1">Multi-pass membrane protein</topology>
    </subcellularLocation>
</comment>
<evidence type="ECO:0000313" key="8">
    <source>
        <dbReference type="EMBL" id="MBE1606390.1"/>
    </source>
</evidence>
<dbReference type="GO" id="GO:0005886">
    <property type="term" value="C:plasma membrane"/>
    <property type="evidence" value="ECO:0007669"/>
    <property type="project" value="UniProtKB-SubCell"/>
</dbReference>
<dbReference type="EMBL" id="JADBEM010000001">
    <property type="protein sequence ID" value="MBE1606390.1"/>
    <property type="molecule type" value="Genomic_DNA"/>
</dbReference>
<name>A0A927RBT0_9ACTN</name>
<dbReference type="PANTHER" id="PTHR35007:SF4">
    <property type="entry name" value="CONSERVED TRANSMEMBRANE PROTEIN-RELATED"/>
    <property type="match status" value="1"/>
</dbReference>
<dbReference type="InterPro" id="IPR018076">
    <property type="entry name" value="T2SS_GspF_dom"/>
</dbReference>
<evidence type="ECO:0000256" key="5">
    <source>
        <dbReference type="ARBA" id="ARBA00023136"/>
    </source>
</evidence>
<keyword evidence="5 6" id="KW-0472">Membrane</keyword>
<evidence type="ECO:0000256" key="2">
    <source>
        <dbReference type="ARBA" id="ARBA00022475"/>
    </source>
</evidence>
<dbReference type="Pfam" id="PF00482">
    <property type="entry name" value="T2SSF"/>
    <property type="match status" value="1"/>
</dbReference>
<keyword evidence="3 6" id="KW-0812">Transmembrane</keyword>
<evidence type="ECO:0000256" key="4">
    <source>
        <dbReference type="ARBA" id="ARBA00022989"/>
    </source>
</evidence>
<feature type="domain" description="Type II secretion system protein GspF" evidence="7">
    <location>
        <begin position="80"/>
        <end position="196"/>
    </location>
</feature>
<keyword evidence="2" id="KW-1003">Cell membrane</keyword>
<dbReference type="RefSeq" id="WP_192750528.1">
    <property type="nucleotide sequence ID" value="NZ_BAABJL010000245.1"/>
</dbReference>
<dbReference type="Proteomes" id="UP000638648">
    <property type="component" value="Unassembled WGS sequence"/>
</dbReference>
<sequence length="244" mass="24939">MSALLLVSAGCAAAAVALLVPDPPGVVLDRRLHRHGGRLVVPHGKSGLPPALGAWIRRLGLERPTRRTERRQRAAVLEAVEVLAAELRSGRSSDQALRSASGVLGALVPVAAVSRMGGDVPSALRAVRVPGTESLSRLAVAWAVAGGSGSGLAGALDRIAHGLRAEERLRQEVATALAAPRATARMLACLPLLGLGLGASTGANPFGFLFGTPIGLGCLVVGSTLAGLGLLWVERLARRAEEGP</sequence>
<gene>
    <name evidence="8" type="ORF">HEB94_003238</name>
</gene>
<feature type="transmembrane region" description="Helical" evidence="6">
    <location>
        <begin position="208"/>
        <end position="233"/>
    </location>
</feature>
<dbReference type="AlphaFoldDB" id="A0A927RBT0"/>
<keyword evidence="4 6" id="KW-1133">Transmembrane helix</keyword>
<proteinExistence type="predicted"/>
<accession>A0A927RBT0</accession>
<evidence type="ECO:0000256" key="3">
    <source>
        <dbReference type="ARBA" id="ARBA00022692"/>
    </source>
</evidence>
<organism evidence="8 9">
    <name type="scientific">Actinopolymorpha pittospori</name>
    <dbReference type="NCBI Taxonomy" id="648752"/>
    <lineage>
        <taxon>Bacteria</taxon>
        <taxon>Bacillati</taxon>
        <taxon>Actinomycetota</taxon>
        <taxon>Actinomycetes</taxon>
        <taxon>Propionibacteriales</taxon>
        <taxon>Actinopolymorphaceae</taxon>
        <taxon>Actinopolymorpha</taxon>
    </lineage>
</organism>
<evidence type="ECO:0000256" key="6">
    <source>
        <dbReference type="SAM" id="Phobius"/>
    </source>
</evidence>
<evidence type="ECO:0000256" key="1">
    <source>
        <dbReference type="ARBA" id="ARBA00004651"/>
    </source>
</evidence>
<evidence type="ECO:0000313" key="9">
    <source>
        <dbReference type="Proteomes" id="UP000638648"/>
    </source>
</evidence>
<keyword evidence="9" id="KW-1185">Reference proteome</keyword>
<comment type="caution">
    <text evidence="8">The sequence shown here is derived from an EMBL/GenBank/DDBJ whole genome shotgun (WGS) entry which is preliminary data.</text>
</comment>
<protein>
    <submittedName>
        <fullName evidence="8">Tight adherence protein B</fullName>
    </submittedName>
</protein>
<dbReference type="PANTHER" id="PTHR35007">
    <property type="entry name" value="INTEGRAL MEMBRANE PROTEIN-RELATED"/>
    <property type="match status" value="1"/>
</dbReference>